<evidence type="ECO:0000313" key="3">
    <source>
        <dbReference type="EMBL" id="VFR51797.1"/>
    </source>
</evidence>
<organism evidence="4">
    <name type="scientific">plant metagenome</name>
    <dbReference type="NCBI Taxonomy" id="1297885"/>
    <lineage>
        <taxon>unclassified sequences</taxon>
        <taxon>metagenomes</taxon>
        <taxon>organismal metagenomes</taxon>
    </lineage>
</organism>
<name>A0A484SP60_9ZZZZ</name>
<protein>
    <submittedName>
        <fullName evidence="4">Tricarboxylate transport protein TctB</fullName>
    </submittedName>
</protein>
<dbReference type="EMBL" id="CAADIO010000032">
    <property type="protein sequence ID" value="VFR93494.1"/>
    <property type="molecule type" value="Genomic_DNA"/>
</dbReference>
<evidence type="ECO:0000313" key="5">
    <source>
        <dbReference type="EMBL" id="VFR93494.1"/>
    </source>
</evidence>
<feature type="transmembrane region" description="Helical" evidence="1">
    <location>
        <begin position="12"/>
        <end position="29"/>
    </location>
</feature>
<dbReference type="Pfam" id="PF07331">
    <property type="entry name" value="TctB"/>
    <property type="match status" value="1"/>
</dbReference>
<accession>A0A484SP60</accession>
<feature type="transmembrane region" description="Helical" evidence="1">
    <location>
        <begin position="92"/>
        <end position="123"/>
    </location>
</feature>
<proteinExistence type="predicted"/>
<feature type="transmembrane region" description="Helical" evidence="1">
    <location>
        <begin position="49"/>
        <end position="71"/>
    </location>
</feature>
<dbReference type="EMBL" id="CAADID010000014">
    <property type="protein sequence ID" value="VFR64532.1"/>
    <property type="molecule type" value="Genomic_DNA"/>
</dbReference>
<keyword evidence="1" id="KW-0472">Membrane</keyword>
<evidence type="ECO:0000256" key="1">
    <source>
        <dbReference type="SAM" id="Phobius"/>
    </source>
</evidence>
<gene>
    <name evidence="3" type="ORF">ANT2_3976</name>
    <name evidence="4" type="ORF">ANT3_3979</name>
    <name evidence="5" type="ORF">RAN3_3961</name>
</gene>
<evidence type="ECO:0000259" key="2">
    <source>
        <dbReference type="Pfam" id="PF07331"/>
    </source>
</evidence>
<feature type="transmembrane region" description="Helical" evidence="1">
    <location>
        <begin position="129"/>
        <end position="148"/>
    </location>
</feature>
<dbReference type="EMBL" id="CAADIG010000036">
    <property type="protein sequence ID" value="VFR51797.1"/>
    <property type="molecule type" value="Genomic_DNA"/>
</dbReference>
<keyword evidence="1" id="KW-1133">Transmembrane helix</keyword>
<reference evidence="4" key="1">
    <citation type="submission" date="2019-03" db="EMBL/GenBank/DDBJ databases">
        <authorList>
            <person name="Danneels B."/>
        </authorList>
    </citation>
    <scope>NUCLEOTIDE SEQUENCE</scope>
</reference>
<keyword evidence="1" id="KW-0812">Transmembrane</keyword>
<dbReference type="InterPro" id="IPR009936">
    <property type="entry name" value="DUF1468"/>
</dbReference>
<dbReference type="AlphaFoldDB" id="A0A484SP60"/>
<sequence length="163" mass="17308">MIMSQPFAQKLSEFLAGGVVMALGLYILVEAQGFPTLPGNDYGASLFPAIIGTGMTLGGAWLLLANIRPLWLGWAGRQRIPARQLLAHGARLAIPVVLVCAYLWLADILGSVLTLVLIVAVLMKIGGVRLIPACLISVVTAAVIWFAFVHMLKVPLPQGILGV</sequence>
<evidence type="ECO:0000313" key="4">
    <source>
        <dbReference type="EMBL" id="VFR64532.1"/>
    </source>
</evidence>
<feature type="domain" description="DUF1468" evidence="2">
    <location>
        <begin position="15"/>
        <end position="157"/>
    </location>
</feature>